<feature type="region of interest" description="Disordered" evidence="1">
    <location>
        <begin position="66"/>
        <end position="102"/>
    </location>
</feature>
<reference evidence="2" key="1">
    <citation type="submission" date="2013-10" db="EMBL/GenBank/DDBJ databases">
        <title>Genomic analysis of the causative agents of coccidiosis in chickens.</title>
        <authorList>
            <person name="Reid A.J."/>
            <person name="Blake D."/>
            <person name="Billington K."/>
            <person name="Browne H."/>
            <person name="Dunn M."/>
            <person name="Hung S."/>
            <person name="Kawahara F."/>
            <person name="Miranda-Saavedra D."/>
            <person name="Mourier T."/>
            <person name="Nagra H."/>
            <person name="Otto T.D."/>
            <person name="Rawlings N."/>
            <person name="Sanchez A."/>
            <person name="Sanders M."/>
            <person name="Subramaniam C."/>
            <person name="Tay Y."/>
            <person name="Dear P."/>
            <person name="Doerig C."/>
            <person name="Gruber A."/>
            <person name="Parkinson J."/>
            <person name="Shirley M."/>
            <person name="Wan K.L."/>
            <person name="Berriman M."/>
            <person name="Tomley F."/>
            <person name="Pain A."/>
        </authorList>
    </citation>
    <scope>NUCLEOTIDE SEQUENCE [LARGE SCALE GENOMIC DNA]</scope>
    <source>
        <strain evidence="2">Houghton</strain>
    </source>
</reference>
<dbReference type="VEuPathDB" id="ToxoDB:ENH_00061700"/>
<evidence type="ECO:0000256" key="1">
    <source>
        <dbReference type="SAM" id="MobiDB-lite"/>
    </source>
</evidence>
<evidence type="ECO:0000313" key="2">
    <source>
        <dbReference type="EMBL" id="CDJ68962.1"/>
    </source>
</evidence>
<feature type="compositionally biased region" description="Basic residues" evidence="1">
    <location>
        <begin position="86"/>
        <end position="95"/>
    </location>
</feature>
<sequence length="315" mass="35194">MGRVVATIESSGKRQTAGTTILKLRPVPVKPSDLEYHLSMLMAAYSDPIDIVRVAQDLASRCRAKITPTLPSEPQEPVASKDSKGARRSKSPKQPKKGEPKDELVAQILSSKFVLDSWCLKYKDFVMQNMAGVPKTTDGKKLFLLLEGELDKTVELVLTPSSIKASWVMNLKCPFMRDFVNPDLRKTAREGMFQYALSRRSLSKRLGRKLRSIGNFFSKKFTWKRKSSPGAAANNEWAIINVGTGIWDSTRHRFEHTLTFRPENMSCGKELQRFFSATLWLELSSERGSVSPAANALTHPKLLHSQELGKALGGL</sequence>
<dbReference type="Proteomes" id="UP000030754">
    <property type="component" value="Unassembled WGS sequence"/>
</dbReference>
<evidence type="ECO:0000313" key="3">
    <source>
        <dbReference type="Proteomes" id="UP000030754"/>
    </source>
</evidence>
<dbReference type="EMBL" id="HG725630">
    <property type="protein sequence ID" value="CDJ68962.1"/>
    <property type="molecule type" value="Genomic_DNA"/>
</dbReference>
<dbReference type="OrthoDB" id="329794at2759"/>
<gene>
    <name evidence="2" type="ORF">ENH_00061700</name>
</gene>
<reference evidence="2" key="2">
    <citation type="submission" date="2013-10" db="EMBL/GenBank/DDBJ databases">
        <authorList>
            <person name="Aslett M."/>
        </authorList>
    </citation>
    <scope>NUCLEOTIDE SEQUENCE [LARGE SCALE GENOMIC DNA]</scope>
    <source>
        <strain evidence="2">Houghton</strain>
    </source>
</reference>
<organism evidence="2 3">
    <name type="scientific">Eimeria necatrix</name>
    <dbReference type="NCBI Taxonomy" id="51315"/>
    <lineage>
        <taxon>Eukaryota</taxon>
        <taxon>Sar</taxon>
        <taxon>Alveolata</taxon>
        <taxon>Apicomplexa</taxon>
        <taxon>Conoidasida</taxon>
        <taxon>Coccidia</taxon>
        <taxon>Eucoccidiorida</taxon>
        <taxon>Eimeriorina</taxon>
        <taxon>Eimeriidae</taxon>
        <taxon>Eimeria</taxon>
    </lineage>
</organism>
<protein>
    <submittedName>
        <fullName evidence="2">Uncharacterized protein</fullName>
    </submittedName>
</protein>
<dbReference type="AlphaFoldDB" id="U6MXI0"/>
<dbReference type="GeneID" id="25476310"/>
<proteinExistence type="predicted"/>
<dbReference type="RefSeq" id="XP_013437429.1">
    <property type="nucleotide sequence ID" value="XM_013581975.1"/>
</dbReference>
<keyword evidence="3" id="KW-1185">Reference proteome</keyword>
<name>U6MXI0_9EIME</name>
<accession>U6MXI0</accession>